<dbReference type="RefSeq" id="WP_145059906.1">
    <property type="nucleotide sequence ID" value="NZ_CP036263.1"/>
</dbReference>
<proteinExistence type="predicted"/>
<dbReference type="AlphaFoldDB" id="A0A517MUX8"/>
<protein>
    <submittedName>
        <fullName evidence="2">Uncharacterized protein</fullName>
    </submittedName>
</protein>
<name>A0A517MUX8_9BACT</name>
<organism evidence="2 3">
    <name type="scientific">Adhaeretor mobilis</name>
    <dbReference type="NCBI Taxonomy" id="1930276"/>
    <lineage>
        <taxon>Bacteria</taxon>
        <taxon>Pseudomonadati</taxon>
        <taxon>Planctomycetota</taxon>
        <taxon>Planctomycetia</taxon>
        <taxon>Pirellulales</taxon>
        <taxon>Lacipirellulaceae</taxon>
        <taxon>Adhaeretor</taxon>
    </lineage>
</organism>
<evidence type="ECO:0000313" key="3">
    <source>
        <dbReference type="Proteomes" id="UP000319852"/>
    </source>
</evidence>
<feature type="transmembrane region" description="Helical" evidence="1">
    <location>
        <begin position="53"/>
        <end position="79"/>
    </location>
</feature>
<evidence type="ECO:0000313" key="2">
    <source>
        <dbReference type="EMBL" id="QDS98682.1"/>
    </source>
</evidence>
<evidence type="ECO:0000256" key="1">
    <source>
        <dbReference type="SAM" id="Phobius"/>
    </source>
</evidence>
<dbReference type="Proteomes" id="UP000319852">
    <property type="component" value="Chromosome"/>
</dbReference>
<reference evidence="2 3" key="1">
    <citation type="submission" date="2019-02" db="EMBL/GenBank/DDBJ databases">
        <title>Deep-cultivation of Planctomycetes and their phenomic and genomic characterization uncovers novel biology.</title>
        <authorList>
            <person name="Wiegand S."/>
            <person name="Jogler M."/>
            <person name="Boedeker C."/>
            <person name="Pinto D."/>
            <person name="Vollmers J."/>
            <person name="Rivas-Marin E."/>
            <person name="Kohn T."/>
            <person name="Peeters S.H."/>
            <person name="Heuer A."/>
            <person name="Rast P."/>
            <person name="Oberbeckmann S."/>
            <person name="Bunk B."/>
            <person name="Jeske O."/>
            <person name="Meyerdierks A."/>
            <person name="Storesund J.E."/>
            <person name="Kallscheuer N."/>
            <person name="Luecker S."/>
            <person name="Lage O.M."/>
            <person name="Pohl T."/>
            <person name="Merkel B.J."/>
            <person name="Hornburger P."/>
            <person name="Mueller R.-W."/>
            <person name="Bruemmer F."/>
            <person name="Labrenz M."/>
            <person name="Spormann A.M."/>
            <person name="Op den Camp H."/>
            <person name="Overmann J."/>
            <person name="Amann R."/>
            <person name="Jetten M.S.M."/>
            <person name="Mascher T."/>
            <person name="Medema M.H."/>
            <person name="Devos D.P."/>
            <person name="Kaster A.-K."/>
            <person name="Ovreas L."/>
            <person name="Rohde M."/>
            <person name="Galperin M.Y."/>
            <person name="Jogler C."/>
        </authorList>
    </citation>
    <scope>NUCLEOTIDE SEQUENCE [LARGE SCALE GENOMIC DNA]</scope>
    <source>
        <strain evidence="2 3">HG15A2</strain>
    </source>
</reference>
<keyword evidence="3" id="KW-1185">Reference proteome</keyword>
<dbReference type="EMBL" id="CP036263">
    <property type="protein sequence ID" value="QDS98682.1"/>
    <property type="molecule type" value="Genomic_DNA"/>
</dbReference>
<gene>
    <name evidence="2" type="ORF">HG15A2_19630</name>
</gene>
<dbReference type="KEGG" id="amob:HG15A2_19630"/>
<sequence length="97" mass="10945">MTRSWINGIHVFICLILGAAVWAARWVWAGLQSEYGRRGPNGEYLYDLSDPGTVLQVNVTGIAAGLVLILLYLLIVWLFRRLGPNYRLQLTGSVRDR</sequence>
<keyword evidence="1" id="KW-0472">Membrane</keyword>
<accession>A0A517MUX8</accession>
<keyword evidence="1" id="KW-1133">Transmembrane helix</keyword>
<keyword evidence="1" id="KW-0812">Transmembrane</keyword>